<dbReference type="EMBL" id="DS027685">
    <property type="protein sequence ID" value="EAW24642.1"/>
    <property type="molecule type" value="Genomic_DNA"/>
</dbReference>
<dbReference type="RefSeq" id="XP_001266539.1">
    <property type="nucleotide sequence ID" value="XM_001266538.1"/>
</dbReference>
<name>A1CVJ0_NEOFI</name>
<evidence type="ECO:0000313" key="2">
    <source>
        <dbReference type="Proteomes" id="UP000006702"/>
    </source>
</evidence>
<evidence type="ECO:0000313" key="1">
    <source>
        <dbReference type="EMBL" id="EAW24642.1"/>
    </source>
</evidence>
<dbReference type="GeneID" id="4593240"/>
<dbReference type="KEGG" id="nfi:NFIA_101260"/>
<dbReference type="Proteomes" id="UP000006702">
    <property type="component" value="Unassembled WGS sequence"/>
</dbReference>
<dbReference type="OrthoDB" id="5424880at2759"/>
<dbReference type="HOGENOM" id="CLU_1124827_0_0_1"/>
<dbReference type="AlphaFoldDB" id="A1CVJ0"/>
<sequence>MSDATSHPRLPTCSRCLRPWDHAWYRTCDACRRRRRRTAPAAPVAPAPVQRPCLLLPVLPPLQATPLAEPVQPQRSLNLQLPDTQLAPPRPETARLPGVLPVADAVELPQLPLIESVHQAICSQCDQSWLSAAAAQQLCYQCRARAAAVRGLLSRAIPRPTLPWWDRLAAMVVTPFSQGWSRICSFCSTALLSTEEDGWCCGQGRKRLPRLPACDDLLHPFLERYLLRFHNKQMNEVRVDSKGMDFR</sequence>
<dbReference type="VEuPathDB" id="FungiDB:NFIA_101260"/>
<organism evidence="1 2">
    <name type="scientific">Neosartorya fischeri (strain ATCC 1020 / DSM 3700 / CBS 544.65 / FGSC A1164 / JCM 1740 / NRRL 181 / WB 181)</name>
    <name type="common">Aspergillus fischerianus</name>
    <dbReference type="NCBI Taxonomy" id="331117"/>
    <lineage>
        <taxon>Eukaryota</taxon>
        <taxon>Fungi</taxon>
        <taxon>Dikarya</taxon>
        <taxon>Ascomycota</taxon>
        <taxon>Pezizomycotina</taxon>
        <taxon>Eurotiomycetes</taxon>
        <taxon>Eurotiomycetidae</taxon>
        <taxon>Eurotiales</taxon>
        <taxon>Aspergillaceae</taxon>
        <taxon>Aspergillus</taxon>
        <taxon>Aspergillus subgen. Fumigati</taxon>
    </lineage>
</organism>
<dbReference type="STRING" id="331117.A1CVJ0"/>
<accession>A1CVJ0</accession>
<gene>
    <name evidence="1" type="ORF">NFIA_101260</name>
</gene>
<protein>
    <submittedName>
        <fullName evidence="1">Uncharacterized protein</fullName>
    </submittedName>
</protein>
<proteinExistence type="predicted"/>
<keyword evidence="2" id="KW-1185">Reference proteome</keyword>
<reference evidence="2" key="1">
    <citation type="journal article" date="2008" name="PLoS Genet.">
        <title>Genomic islands in the pathogenic filamentous fungus Aspergillus fumigatus.</title>
        <authorList>
            <person name="Fedorova N.D."/>
            <person name="Khaldi N."/>
            <person name="Joardar V.S."/>
            <person name="Maiti R."/>
            <person name="Amedeo P."/>
            <person name="Anderson M.J."/>
            <person name="Crabtree J."/>
            <person name="Silva J.C."/>
            <person name="Badger J.H."/>
            <person name="Albarraq A."/>
            <person name="Angiuoli S."/>
            <person name="Bussey H."/>
            <person name="Bowyer P."/>
            <person name="Cotty P.J."/>
            <person name="Dyer P.S."/>
            <person name="Egan A."/>
            <person name="Galens K."/>
            <person name="Fraser-Liggett C.M."/>
            <person name="Haas B.J."/>
            <person name="Inman J.M."/>
            <person name="Kent R."/>
            <person name="Lemieux S."/>
            <person name="Malavazi I."/>
            <person name="Orvis J."/>
            <person name="Roemer T."/>
            <person name="Ronning C.M."/>
            <person name="Sundaram J.P."/>
            <person name="Sutton G."/>
            <person name="Turner G."/>
            <person name="Venter J.C."/>
            <person name="White O.R."/>
            <person name="Whitty B.R."/>
            <person name="Youngman P."/>
            <person name="Wolfe K.H."/>
            <person name="Goldman G.H."/>
            <person name="Wortman J.R."/>
            <person name="Jiang B."/>
            <person name="Denning D.W."/>
            <person name="Nierman W.C."/>
        </authorList>
    </citation>
    <scope>NUCLEOTIDE SEQUENCE [LARGE SCALE GENOMIC DNA]</scope>
    <source>
        <strain evidence="2">ATCC 1020 / DSM 3700 / CBS 544.65 / FGSC A1164 / JCM 1740 / NRRL 181 / WB 181</strain>
    </source>
</reference>